<evidence type="ECO:0000256" key="1">
    <source>
        <dbReference type="ARBA" id="ARBA00022490"/>
    </source>
</evidence>
<dbReference type="GO" id="GO:0001510">
    <property type="term" value="P:RNA methylation"/>
    <property type="evidence" value="ECO:0007669"/>
    <property type="project" value="InterPro"/>
</dbReference>
<keyword evidence="2 6" id="KW-0489">Methyltransferase</keyword>
<evidence type="ECO:0000256" key="5">
    <source>
        <dbReference type="ARBA" id="ARBA00022884"/>
    </source>
</evidence>
<dbReference type="STRING" id="83683.B1745_03405"/>
<dbReference type="eggNOG" id="COG0144">
    <property type="taxonomic scope" value="Bacteria"/>
</dbReference>
<dbReference type="SUPFAM" id="SSF53335">
    <property type="entry name" value="S-adenosyl-L-methionine-dependent methyltransferases"/>
    <property type="match status" value="1"/>
</dbReference>
<keyword evidence="5 6" id="KW-0694">RNA-binding</keyword>
<feature type="binding site" evidence="6">
    <location>
        <position position="128"/>
    </location>
    <ligand>
        <name>S-adenosyl-L-methionine</name>
        <dbReference type="ChEBI" id="CHEBI:59789"/>
    </ligand>
</feature>
<dbReference type="InterPro" id="IPR027391">
    <property type="entry name" value="Nol1_Nop2_Fmu_2"/>
</dbReference>
<dbReference type="PANTHER" id="PTHR22807">
    <property type="entry name" value="NOP2 YEAST -RELATED NOL1/NOP2/FMU SUN DOMAIN-CONTAINING"/>
    <property type="match status" value="1"/>
</dbReference>
<dbReference type="InterPro" id="IPR049560">
    <property type="entry name" value="MeTrfase_RsmB-F_NOP2_cat"/>
</dbReference>
<comment type="similarity">
    <text evidence="6">Belongs to the class I-like SAM-binding methyltransferase superfamily. RsmB/NOP family.</text>
</comment>
<dbReference type="Pfam" id="PF13636">
    <property type="entry name" value="Methyltranf_PUA"/>
    <property type="match status" value="1"/>
</dbReference>
<feature type="domain" description="SAM-dependent MTase RsmB/NOP-type" evidence="7">
    <location>
        <begin position="8"/>
        <end position="297"/>
    </location>
</feature>
<dbReference type="CDD" id="cd21147">
    <property type="entry name" value="RsmF_methylt_CTD1"/>
    <property type="match status" value="1"/>
</dbReference>
<feature type="binding site" evidence="6">
    <location>
        <position position="155"/>
    </location>
    <ligand>
        <name>S-adenosyl-L-methionine</name>
        <dbReference type="ChEBI" id="CHEBI:59789"/>
    </ligand>
</feature>
<dbReference type="GO" id="GO:0003723">
    <property type="term" value="F:RNA binding"/>
    <property type="evidence" value="ECO:0007669"/>
    <property type="project" value="UniProtKB-UniRule"/>
</dbReference>
<evidence type="ECO:0000313" key="8">
    <source>
        <dbReference type="EMBL" id="EFG56323.1"/>
    </source>
</evidence>
<keyword evidence="9" id="KW-1185">Reference proteome</keyword>
<proteinExistence type="inferred from homology"/>
<feature type="binding site" evidence="6">
    <location>
        <position position="173"/>
    </location>
    <ligand>
        <name>S-adenosyl-L-methionine</name>
        <dbReference type="ChEBI" id="CHEBI:59789"/>
    </ligand>
</feature>
<gene>
    <name evidence="8" type="ORF">HMPREF0493_0020</name>
</gene>
<evidence type="ECO:0000259" key="7">
    <source>
        <dbReference type="PROSITE" id="PS51686"/>
    </source>
</evidence>
<reference evidence="8 9" key="1">
    <citation type="submission" date="2010-04" db="EMBL/GenBank/DDBJ databases">
        <authorList>
            <person name="Muzny D."/>
            <person name="Qin X."/>
            <person name="Deng J."/>
            <person name="Jiang H."/>
            <person name="Liu Y."/>
            <person name="Qu J."/>
            <person name="Song X.-Z."/>
            <person name="Zhang L."/>
            <person name="Thornton R."/>
            <person name="Coyle M."/>
            <person name="Francisco L."/>
            <person name="Jackson L."/>
            <person name="Javaid M."/>
            <person name="Korchina V."/>
            <person name="Kovar C."/>
            <person name="Mata R."/>
            <person name="Mathew T."/>
            <person name="Ngo R."/>
            <person name="Nguyen L."/>
            <person name="Nguyen N."/>
            <person name="Okwuonu G."/>
            <person name="Ongeri F."/>
            <person name="Pham C."/>
            <person name="Simmons D."/>
            <person name="Wilczek-Boney K."/>
            <person name="Hale W."/>
            <person name="Jakkamsetti A."/>
            <person name="Pham P."/>
            <person name="Ruth R."/>
            <person name="San Lucas F."/>
            <person name="Warren J."/>
            <person name="Zhang J."/>
            <person name="Zhao Z."/>
            <person name="Zhou C."/>
            <person name="Zhu D."/>
            <person name="Lee S."/>
            <person name="Bess C."/>
            <person name="Blankenburg K."/>
            <person name="Forbes L."/>
            <person name="Fu Q."/>
            <person name="Gubbala S."/>
            <person name="Hirani K."/>
            <person name="Jayaseelan J.C."/>
            <person name="Lara F."/>
            <person name="Munidasa M."/>
            <person name="Palculict T."/>
            <person name="Patil S."/>
            <person name="Pu L.-L."/>
            <person name="Saada N."/>
            <person name="Tang L."/>
            <person name="Weissenberger G."/>
            <person name="Zhu Y."/>
            <person name="Hemphill L."/>
            <person name="Shang Y."/>
            <person name="Youmans B."/>
            <person name="Ayvaz T."/>
            <person name="Ross M."/>
            <person name="Santibanez J."/>
            <person name="Aqrawi P."/>
            <person name="Gross S."/>
            <person name="Joshi V."/>
            <person name="Fowler G."/>
            <person name="Nazareth L."/>
            <person name="Reid J."/>
            <person name="Worley K."/>
            <person name="Petrosino J."/>
            <person name="Highlander S."/>
            <person name="Gibbs R."/>
        </authorList>
    </citation>
    <scope>NUCLEOTIDE SEQUENCE [LARGE SCALE GENOMIC DNA]</scope>
    <source>
        <strain evidence="8 9">DSM 11664</strain>
    </source>
</reference>
<dbReference type="CDD" id="cd02440">
    <property type="entry name" value="AdoMet_MTases"/>
    <property type="match status" value="1"/>
</dbReference>
<keyword evidence="3 6" id="KW-0808">Transferase</keyword>
<sequence length="463" mass="52203">MLNLPDTFIEKYQKLLGKEKAAALFESMNQETKKAYRINSLKAHQKVSYSNAQAVPFIPNAYYGEVKGEDPEWVSGTVYSQDPAAMFPAYLAQIEPGQKVLDLCAAPGGKTTALGEALQNAGLLVANEISSVRVKALRENLERWGISNALITNDDSFALAKVFPEFFDVILVDAPCSGEGMFRKNPDAVSYWSPDYVLTCRKRQQEILTEAVKKLRPGGKLVYSTCTFSPEEDEEIVAWLVKTFQMTIEPTQVESKKISHGQARFVDDNLPELDRTLRLWPQDDLGEGQFVAVLRMPGESSPIDSKKEKKKKKKKRSALLNKDERDWVEKVLSNFNLPDFLTDWPSKALVSHDHVFIPAYKQSTKGLKVINNGVELGLLKKKRFEPGHQLAEVLAQVDQTQVVELQSNEEYRKYLHGETLRVKSELRGFVLVAYHDFIFSFGKITGNGVLKNFYPKGLRTMKG</sequence>
<name>D4YR92_9LACO</name>
<dbReference type="PRINTS" id="PR02008">
    <property type="entry name" value="RCMTFAMILY"/>
</dbReference>
<organism evidence="8 9">
    <name type="scientific">Lactobacillus amylolyticus DSM 11664</name>
    <dbReference type="NCBI Taxonomy" id="585524"/>
    <lineage>
        <taxon>Bacteria</taxon>
        <taxon>Bacillati</taxon>
        <taxon>Bacillota</taxon>
        <taxon>Bacilli</taxon>
        <taxon>Lactobacillales</taxon>
        <taxon>Lactobacillaceae</taxon>
        <taxon>Lactobacillus</taxon>
    </lineage>
</organism>
<evidence type="ECO:0000313" key="9">
    <source>
        <dbReference type="Proteomes" id="UP000004069"/>
    </source>
</evidence>
<dbReference type="PANTHER" id="PTHR22807:SF30">
    <property type="entry name" value="28S RRNA (CYTOSINE(4447)-C(5))-METHYLTRANSFERASE-RELATED"/>
    <property type="match status" value="1"/>
</dbReference>
<dbReference type="Proteomes" id="UP000004069">
    <property type="component" value="Unassembled WGS sequence"/>
</dbReference>
<dbReference type="InterPro" id="IPR031340">
    <property type="entry name" value="RsmF_methylt_CI"/>
</dbReference>
<dbReference type="Pfam" id="PF17126">
    <property type="entry name" value="RsmF_methylt_CI"/>
    <property type="match status" value="1"/>
</dbReference>
<dbReference type="InterPro" id="IPR031341">
    <property type="entry name" value="Methyltr_RsmF_N"/>
</dbReference>
<dbReference type="EMBL" id="ADNY01000001">
    <property type="protein sequence ID" value="EFG56323.1"/>
    <property type="molecule type" value="Genomic_DNA"/>
</dbReference>
<evidence type="ECO:0000256" key="4">
    <source>
        <dbReference type="ARBA" id="ARBA00022691"/>
    </source>
</evidence>
<dbReference type="InterPro" id="IPR001678">
    <property type="entry name" value="MeTrfase_RsmB-F_NOP2_dom"/>
</dbReference>
<dbReference type="Gene3D" id="3.40.50.150">
    <property type="entry name" value="Vaccinia Virus protein VP39"/>
    <property type="match status" value="1"/>
</dbReference>
<dbReference type="Gene3D" id="2.30.130.60">
    <property type="match status" value="1"/>
</dbReference>
<accession>D4YR92</accession>
<dbReference type="Pfam" id="PF17125">
    <property type="entry name" value="Methyltr_RsmF_N"/>
    <property type="match status" value="1"/>
</dbReference>
<dbReference type="PROSITE" id="PS51686">
    <property type="entry name" value="SAM_MT_RSMB_NOP"/>
    <property type="match status" value="1"/>
</dbReference>
<dbReference type="Pfam" id="PF01189">
    <property type="entry name" value="Methyltr_RsmB-F"/>
    <property type="match status" value="1"/>
</dbReference>
<dbReference type="RefSeq" id="WP_006351175.1">
    <property type="nucleotide sequence ID" value="NZ_ADNY01000001.1"/>
</dbReference>
<evidence type="ECO:0000256" key="3">
    <source>
        <dbReference type="ARBA" id="ARBA00022679"/>
    </source>
</evidence>
<keyword evidence="1" id="KW-0963">Cytoplasm</keyword>
<feature type="binding site" evidence="6">
    <location>
        <begin position="104"/>
        <end position="110"/>
    </location>
    <ligand>
        <name>S-adenosyl-L-methionine</name>
        <dbReference type="ChEBI" id="CHEBI:59789"/>
    </ligand>
</feature>
<dbReference type="AlphaFoldDB" id="D4YR92"/>
<comment type="caution">
    <text evidence="8">The sequence shown here is derived from an EMBL/GenBank/DDBJ whole genome shotgun (WGS) entry which is preliminary data.</text>
</comment>
<dbReference type="Gene3D" id="3.30.70.1170">
    <property type="entry name" value="Sun protein, domain 3"/>
    <property type="match status" value="1"/>
</dbReference>
<protein>
    <submittedName>
        <fullName evidence="8">NOL1/NOP2/sun family protein</fullName>
        <ecNumber evidence="8">2.1.1.-</ecNumber>
    </submittedName>
</protein>
<feature type="active site" description="Nucleophile" evidence="6">
    <location>
        <position position="226"/>
    </location>
</feature>
<evidence type="ECO:0000256" key="6">
    <source>
        <dbReference type="PROSITE-ProRule" id="PRU01023"/>
    </source>
</evidence>
<dbReference type="OrthoDB" id="9810297at2"/>
<dbReference type="InterPro" id="IPR029063">
    <property type="entry name" value="SAM-dependent_MTases_sf"/>
</dbReference>
<evidence type="ECO:0000256" key="2">
    <source>
        <dbReference type="ARBA" id="ARBA00022603"/>
    </source>
</evidence>
<keyword evidence="4 6" id="KW-0949">S-adenosyl-L-methionine</keyword>
<dbReference type="EC" id="2.1.1.-" evidence="8"/>
<dbReference type="InterPro" id="IPR023267">
    <property type="entry name" value="RCMT"/>
</dbReference>
<dbReference type="GO" id="GO:0008173">
    <property type="term" value="F:RNA methyltransferase activity"/>
    <property type="evidence" value="ECO:0007669"/>
    <property type="project" value="InterPro"/>
</dbReference>